<dbReference type="InterPro" id="IPR038221">
    <property type="entry name" value="YidC_periplasmic_sf"/>
</dbReference>
<dbReference type="Pfam" id="PF14849">
    <property type="entry name" value="YidC_periplas"/>
    <property type="match status" value="1"/>
</dbReference>
<evidence type="ECO:0000256" key="2">
    <source>
        <dbReference type="ARBA" id="ARBA00010527"/>
    </source>
</evidence>
<dbReference type="GO" id="GO:0032977">
    <property type="term" value="F:membrane insertase activity"/>
    <property type="evidence" value="ECO:0007669"/>
    <property type="project" value="InterPro"/>
</dbReference>
<comment type="caution">
    <text evidence="13">Lacks conserved residue(s) required for the propagation of feature annotation.</text>
</comment>
<evidence type="ECO:0000256" key="9">
    <source>
        <dbReference type="ARBA" id="ARBA00023136"/>
    </source>
</evidence>
<dbReference type="InterPro" id="IPR019998">
    <property type="entry name" value="Membr_insert_YidC"/>
</dbReference>
<dbReference type="GO" id="GO:0005886">
    <property type="term" value="C:plasma membrane"/>
    <property type="evidence" value="ECO:0007669"/>
    <property type="project" value="UniProtKB-SubCell"/>
</dbReference>
<comment type="similarity">
    <text evidence="2 13">Belongs to the OXA1/ALB3/YidC family. Type 1 subfamily.</text>
</comment>
<dbReference type="PRINTS" id="PR01900">
    <property type="entry name" value="YIDCPROTEIN"/>
</dbReference>
<dbReference type="CDD" id="cd19961">
    <property type="entry name" value="EcYidC-like_peri"/>
    <property type="match status" value="1"/>
</dbReference>
<keyword evidence="5 13" id="KW-1003">Cell membrane</keyword>
<comment type="subcellular location">
    <subcellularLocation>
        <location evidence="1">Cell inner membrane</location>
        <topology evidence="1">Multi-pass membrane protein</topology>
    </subcellularLocation>
    <subcellularLocation>
        <location evidence="13">Cell membrane</location>
        <topology evidence="13">Multi-pass membrane protein</topology>
    </subcellularLocation>
</comment>
<dbReference type="AlphaFoldDB" id="A0A5K7Z7P8"/>
<evidence type="ECO:0000313" key="17">
    <source>
        <dbReference type="EMBL" id="BBO76770.1"/>
    </source>
</evidence>
<accession>A0A5K7Z7P8</accession>
<proteinExistence type="inferred from homology"/>
<dbReference type="InterPro" id="IPR047196">
    <property type="entry name" value="YidC_ALB_C"/>
</dbReference>
<sequence>MEQARLLLAIGLSFLVLFVWSMFFTEKPPVNQNKVPEVAEKAKPEERAELEKPNVRESSQPAERPKEVPPATEIQASRELGVETPFYNVRISTRGATLTSYILNEYRESVEADAPKKQLIPKEFKGGVIHTSLSHRSISGLEDAIFMVDGEESNLLVNEEKRSLVLHWTSKQGVTVSKIFTFDPHSYMIGLKVVLSNKGAEKIDDSLVLSLRSPVLKEKGYGFVGPSALIDDKLEQVKIKKIEDKSEYSGKIKWIGVEDRYFLSSIIPGDETDGSMKLSLIDETVTNRLVNPTFELDRGASKEFQFYIFMGPKSMELLKSLGYGLDKALNFGFFDILAKPCLWFMNKIHSVIPNYGVAIILLTIFTKVLLWPLGNKSYKSMSEMKKLQPLMTEIREKYKDDKQKMNQELMGLYRTYKVNPMGGCLPMVLQIPVFFALYRMLYQAIELRHAPFFLWINDLSAPDRLFHFGFSIPFMEPPYGIPVLTIVMGATMLLQQKMSPPPGDPTQAKMMMLMPLVFTFIFINFSSGLVLYWLVNNVLSISQQYYVQKKNQ</sequence>
<evidence type="ECO:0000256" key="12">
    <source>
        <dbReference type="ARBA" id="ARBA00033342"/>
    </source>
</evidence>
<feature type="domain" description="Membrane insertase YidC N-terminal" evidence="16">
    <location>
        <begin position="81"/>
        <end position="343"/>
    </location>
</feature>
<dbReference type="EMBL" id="AP021875">
    <property type="protein sequence ID" value="BBO76770.1"/>
    <property type="molecule type" value="Genomic_DNA"/>
</dbReference>
<dbReference type="GO" id="GO:0015031">
    <property type="term" value="P:protein transport"/>
    <property type="evidence" value="ECO:0007669"/>
    <property type="project" value="UniProtKB-KW"/>
</dbReference>
<comment type="function">
    <text evidence="13">Required for the insertion and/or proper folding and/or complex formation of integral membrane proteins into the membrane. Involved in integration of membrane proteins that insert both dependently and independently of the Sec translocase complex, as well as at least some lipoproteins. Aids folding of multispanning membrane proteins.</text>
</comment>
<protein>
    <recommendedName>
        <fullName evidence="3 13">Membrane protein insertase YidC</fullName>
    </recommendedName>
    <alternativeName>
        <fullName evidence="12 13">Foldase YidC</fullName>
    </alternativeName>
    <alternativeName>
        <fullName evidence="11 13">Membrane integrase YidC</fullName>
    </alternativeName>
    <alternativeName>
        <fullName evidence="13">Membrane protein YidC</fullName>
    </alternativeName>
</protein>
<evidence type="ECO:0000256" key="8">
    <source>
        <dbReference type="ARBA" id="ARBA00022989"/>
    </source>
</evidence>
<evidence type="ECO:0000259" key="15">
    <source>
        <dbReference type="Pfam" id="PF02096"/>
    </source>
</evidence>
<dbReference type="Pfam" id="PF02096">
    <property type="entry name" value="60KD_IMP"/>
    <property type="match status" value="1"/>
</dbReference>
<feature type="domain" description="Membrane insertase YidC/Oxa/ALB C-terminal" evidence="15">
    <location>
        <begin position="355"/>
        <end position="549"/>
    </location>
</feature>
<dbReference type="NCBIfam" id="NF002353">
    <property type="entry name" value="PRK01318.1-4"/>
    <property type="match status" value="1"/>
</dbReference>
<dbReference type="PANTHER" id="PTHR12428:SF65">
    <property type="entry name" value="CYTOCHROME C OXIDASE ASSEMBLY PROTEIN COX18, MITOCHONDRIAL"/>
    <property type="match status" value="1"/>
</dbReference>
<evidence type="ECO:0000256" key="6">
    <source>
        <dbReference type="ARBA" id="ARBA00022692"/>
    </source>
</evidence>
<keyword evidence="7 13" id="KW-0653">Protein transport</keyword>
<reference evidence="17 18" key="1">
    <citation type="submission" date="2019-11" db="EMBL/GenBank/DDBJ databases">
        <title>Comparative genomics of hydrocarbon-degrading Desulfosarcina strains.</title>
        <authorList>
            <person name="Watanabe M."/>
            <person name="Kojima H."/>
            <person name="Fukui M."/>
        </authorList>
    </citation>
    <scope>NUCLEOTIDE SEQUENCE [LARGE SCALE GENOMIC DNA]</scope>
    <source>
        <strain evidence="17 18">PP31</strain>
    </source>
</reference>
<dbReference type="Gene3D" id="2.70.98.90">
    <property type="match status" value="1"/>
</dbReference>
<dbReference type="NCBIfam" id="TIGR03593">
    <property type="entry name" value="yidC_nterm"/>
    <property type="match status" value="1"/>
</dbReference>
<evidence type="ECO:0000259" key="16">
    <source>
        <dbReference type="Pfam" id="PF14849"/>
    </source>
</evidence>
<dbReference type="OrthoDB" id="9780552at2"/>
<dbReference type="GO" id="GO:0051205">
    <property type="term" value="P:protein insertion into membrane"/>
    <property type="evidence" value="ECO:0007669"/>
    <property type="project" value="TreeGrafter"/>
</dbReference>
<evidence type="ECO:0000256" key="4">
    <source>
        <dbReference type="ARBA" id="ARBA00022448"/>
    </source>
</evidence>
<evidence type="ECO:0000256" key="3">
    <source>
        <dbReference type="ARBA" id="ARBA00015325"/>
    </source>
</evidence>
<feature type="compositionally biased region" description="Basic and acidic residues" evidence="14">
    <location>
        <begin position="37"/>
        <end position="55"/>
    </location>
</feature>
<dbReference type="CDD" id="cd20070">
    <property type="entry name" value="5TM_YidC_Alb3"/>
    <property type="match status" value="1"/>
</dbReference>
<evidence type="ECO:0000256" key="14">
    <source>
        <dbReference type="SAM" id="MobiDB-lite"/>
    </source>
</evidence>
<evidence type="ECO:0000256" key="5">
    <source>
        <dbReference type="ARBA" id="ARBA00022475"/>
    </source>
</evidence>
<evidence type="ECO:0000256" key="11">
    <source>
        <dbReference type="ARBA" id="ARBA00033245"/>
    </source>
</evidence>
<keyword evidence="9 13" id="KW-0472">Membrane</keyword>
<evidence type="ECO:0000256" key="7">
    <source>
        <dbReference type="ARBA" id="ARBA00022927"/>
    </source>
</evidence>
<dbReference type="InterPro" id="IPR001708">
    <property type="entry name" value="YidC/ALB3/OXA1/COX18"/>
</dbReference>
<feature type="transmembrane region" description="Helical" evidence="13">
    <location>
        <begin position="424"/>
        <end position="445"/>
    </location>
</feature>
<gene>
    <name evidence="13 17" type="primary">yidC</name>
    <name evidence="17" type="ORF">DSCW_41870</name>
</gene>
<dbReference type="HAMAP" id="MF_01810">
    <property type="entry name" value="YidC_type1"/>
    <property type="match status" value="1"/>
</dbReference>
<dbReference type="PANTHER" id="PTHR12428">
    <property type="entry name" value="OXA1"/>
    <property type="match status" value="1"/>
</dbReference>
<dbReference type="InterPro" id="IPR028053">
    <property type="entry name" value="Membr_insert_YidC_N"/>
</dbReference>
<comment type="subunit">
    <text evidence="13">Interacts with the Sec translocase complex via SecD. Specifically interacts with transmembrane segments of nascent integral membrane proteins during membrane integration.</text>
</comment>
<dbReference type="KEGG" id="dwd:DSCW_41870"/>
<dbReference type="Proteomes" id="UP000427769">
    <property type="component" value="Chromosome"/>
</dbReference>
<organism evidence="17 18">
    <name type="scientific">Desulfosarcina widdelii</name>
    <dbReference type="NCBI Taxonomy" id="947919"/>
    <lineage>
        <taxon>Bacteria</taxon>
        <taxon>Pseudomonadati</taxon>
        <taxon>Thermodesulfobacteriota</taxon>
        <taxon>Desulfobacteria</taxon>
        <taxon>Desulfobacterales</taxon>
        <taxon>Desulfosarcinaceae</taxon>
        <taxon>Desulfosarcina</taxon>
    </lineage>
</organism>
<dbReference type="NCBIfam" id="TIGR03592">
    <property type="entry name" value="yidC_oxa1_cterm"/>
    <property type="match status" value="1"/>
</dbReference>
<name>A0A5K7Z7P8_9BACT</name>
<keyword evidence="10 13" id="KW-0143">Chaperone</keyword>
<feature type="region of interest" description="Disordered" evidence="14">
    <location>
        <begin position="35"/>
        <end position="72"/>
    </location>
</feature>
<keyword evidence="18" id="KW-1185">Reference proteome</keyword>
<keyword evidence="8 13" id="KW-1133">Transmembrane helix</keyword>
<evidence type="ECO:0000313" key="18">
    <source>
        <dbReference type="Proteomes" id="UP000427769"/>
    </source>
</evidence>
<dbReference type="InterPro" id="IPR028055">
    <property type="entry name" value="YidC/Oxa/ALB_C"/>
</dbReference>
<evidence type="ECO:0000256" key="13">
    <source>
        <dbReference type="HAMAP-Rule" id="MF_01810"/>
    </source>
</evidence>
<dbReference type="PRINTS" id="PR00701">
    <property type="entry name" value="60KDINNERMP"/>
</dbReference>
<evidence type="ECO:0000256" key="10">
    <source>
        <dbReference type="ARBA" id="ARBA00023186"/>
    </source>
</evidence>
<keyword evidence="4 13" id="KW-0813">Transport</keyword>
<dbReference type="RefSeq" id="WP_155305578.1">
    <property type="nucleotide sequence ID" value="NZ_AP021875.1"/>
</dbReference>
<keyword evidence="6 13" id="KW-0812">Transmembrane</keyword>
<feature type="transmembrane region" description="Helical" evidence="13">
    <location>
        <begin position="355"/>
        <end position="374"/>
    </location>
</feature>
<evidence type="ECO:0000256" key="1">
    <source>
        <dbReference type="ARBA" id="ARBA00004429"/>
    </source>
</evidence>
<feature type="transmembrane region" description="Helical" evidence="13">
    <location>
        <begin position="516"/>
        <end position="535"/>
    </location>
</feature>